<evidence type="ECO:0000313" key="11">
    <source>
        <dbReference type="EMBL" id="SFF44875.1"/>
    </source>
</evidence>
<comment type="similarity">
    <text evidence="2">Belongs to the MscS (TC 1.A.23) family.</text>
</comment>
<evidence type="ECO:0000256" key="7">
    <source>
        <dbReference type="SAM" id="Phobius"/>
    </source>
</evidence>
<dbReference type="GO" id="GO:0008381">
    <property type="term" value="F:mechanosensitive monoatomic ion channel activity"/>
    <property type="evidence" value="ECO:0007669"/>
    <property type="project" value="InterPro"/>
</dbReference>
<dbReference type="Proteomes" id="UP000199513">
    <property type="component" value="Unassembled WGS sequence"/>
</dbReference>
<dbReference type="STRING" id="1003.SAMN04488541_103541"/>
<dbReference type="InterPro" id="IPR011066">
    <property type="entry name" value="MscS_channel_C_sf"/>
</dbReference>
<dbReference type="InterPro" id="IPR006686">
    <property type="entry name" value="MscS_channel_CS"/>
</dbReference>
<dbReference type="InterPro" id="IPR045275">
    <property type="entry name" value="MscS_archaea/bacteria_type"/>
</dbReference>
<organism evidence="11 12">
    <name type="scientific">Thermoflexibacter ruber</name>
    <dbReference type="NCBI Taxonomy" id="1003"/>
    <lineage>
        <taxon>Bacteria</taxon>
        <taxon>Pseudomonadati</taxon>
        <taxon>Bacteroidota</taxon>
        <taxon>Cytophagia</taxon>
        <taxon>Cytophagales</taxon>
        <taxon>Thermoflexibacteraceae</taxon>
        <taxon>Thermoflexibacter</taxon>
    </lineage>
</organism>
<dbReference type="InterPro" id="IPR023408">
    <property type="entry name" value="MscS_beta-dom_sf"/>
</dbReference>
<evidence type="ECO:0000313" key="12">
    <source>
        <dbReference type="Proteomes" id="UP000199513"/>
    </source>
</evidence>
<dbReference type="Pfam" id="PF21082">
    <property type="entry name" value="MS_channel_3rd"/>
    <property type="match status" value="1"/>
</dbReference>
<feature type="transmembrane region" description="Helical" evidence="7">
    <location>
        <begin position="58"/>
        <end position="81"/>
    </location>
</feature>
<accession>A0A1I2IRD2</accession>
<evidence type="ECO:0000259" key="9">
    <source>
        <dbReference type="Pfam" id="PF21082"/>
    </source>
</evidence>
<comment type="subcellular location">
    <subcellularLocation>
        <location evidence="1">Cell membrane</location>
        <topology evidence="1">Multi-pass membrane protein</topology>
    </subcellularLocation>
</comment>
<name>A0A1I2IRD2_9BACT</name>
<evidence type="ECO:0000256" key="1">
    <source>
        <dbReference type="ARBA" id="ARBA00004651"/>
    </source>
</evidence>
<feature type="domain" description="Mechanosensitive ion channel MscS" evidence="8">
    <location>
        <begin position="104"/>
        <end position="169"/>
    </location>
</feature>
<evidence type="ECO:0000256" key="2">
    <source>
        <dbReference type="ARBA" id="ARBA00008017"/>
    </source>
</evidence>
<keyword evidence="3" id="KW-1003">Cell membrane</keyword>
<dbReference type="PANTHER" id="PTHR30221">
    <property type="entry name" value="SMALL-CONDUCTANCE MECHANOSENSITIVE CHANNEL"/>
    <property type="match status" value="1"/>
</dbReference>
<dbReference type="SUPFAM" id="SSF82861">
    <property type="entry name" value="Mechanosensitive channel protein MscS (YggB), transmembrane region"/>
    <property type="match status" value="1"/>
</dbReference>
<dbReference type="Gene3D" id="3.30.70.100">
    <property type="match status" value="1"/>
</dbReference>
<evidence type="ECO:0000256" key="3">
    <source>
        <dbReference type="ARBA" id="ARBA00022475"/>
    </source>
</evidence>
<keyword evidence="5 7" id="KW-1133">Transmembrane helix</keyword>
<evidence type="ECO:0000259" key="8">
    <source>
        <dbReference type="Pfam" id="PF00924"/>
    </source>
</evidence>
<dbReference type="InterPro" id="IPR008910">
    <property type="entry name" value="MSC_TM_helix"/>
</dbReference>
<feature type="domain" description="Mechanosensitive ion channel transmembrane helices 2/3" evidence="10">
    <location>
        <begin position="63"/>
        <end position="102"/>
    </location>
</feature>
<evidence type="ECO:0000259" key="10">
    <source>
        <dbReference type="Pfam" id="PF21088"/>
    </source>
</evidence>
<dbReference type="EMBL" id="FONY01000035">
    <property type="protein sequence ID" value="SFF44875.1"/>
    <property type="molecule type" value="Genomic_DNA"/>
</dbReference>
<reference evidence="11 12" key="1">
    <citation type="submission" date="2016-10" db="EMBL/GenBank/DDBJ databases">
        <authorList>
            <person name="de Groot N.N."/>
        </authorList>
    </citation>
    <scope>NUCLEOTIDE SEQUENCE [LARGE SCALE GENOMIC DNA]</scope>
    <source>
        <strain>GEY</strain>
        <strain evidence="12">DSM 9560</strain>
    </source>
</reference>
<gene>
    <name evidence="11" type="ORF">SAMN04488541_103541</name>
</gene>
<keyword evidence="4 7" id="KW-0812">Transmembrane</keyword>
<dbReference type="GO" id="GO:0005886">
    <property type="term" value="C:plasma membrane"/>
    <property type="evidence" value="ECO:0007669"/>
    <property type="project" value="UniProtKB-SubCell"/>
</dbReference>
<dbReference type="Pfam" id="PF00924">
    <property type="entry name" value="MS_channel_2nd"/>
    <property type="match status" value="1"/>
</dbReference>
<keyword evidence="12" id="KW-1185">Reference proteome</keyword>
<feature type="domain" description="Mechanosensitive ion channel MscS C-terminal" evidence="9">
    <location>
        <begin position="180"/>
        <end position="261"/>
    </location>
</feature>
<sequence length="274" mass="29685">MNLNEIVPLINNLLVNYATKIALALITLIVGLWVVGLISKLLSKSMESRKIDNSIKPFLLSLVSVSLRIVLLISVASILGIETTSFVAIVGSVGLAVGLALQGSLANFAGSVLILIFKPFKVGDIIQAQGHIGTVKEIQTFNTVLLTPDNKIIILPNGSLAGGAIVNLSAEENRRLDFVFRLEPSVDISKVRTTLLEVAQREPLSLATPAAGVVVSGFFDNGIEVTLNMWVKSKDFVASYWGVLFSLNENVLEAFRKEGIKPPQQVRQVFLHQK</sequence>
<evidence type="ECO:0000256" key="5">
    <source>
        <dbReference type="ARBA" id="ARBA00022989"/>
    </source>
</evidence>
<dbReference type="AlphaFoldDB" id="A0A1I2IRD2"/>
<dbReference type="OrthoDB" id="9809206at2"/>
<feature type="transmembrane region" description="Helical" evidence="7">
    <location>
        <begin position="87"/>
        <end position="117"/>
    </location>
</feature>
<dbReference type="SUPFAM" id="SSF50182">
    <property type="entry name" value="Sm-like ribonucleoproteins"/>
    <property type="match status" value="1"/>
</dbReference>
<protein>
    <submittedName>
        <fullName evidence="11">Small conductance mechanosensitive channel</fullName>
    </submittedName>
</protein>
<keyword evidence="6 7" id="KW-0472">Membrane</keyword>
<dbReference type="InterPro" id="IPR049278">
    <property type="entry name" value="MS_channel_C"/>
</dbReference>
<dbReference type="InterPro" id="IPR049142">
    <property type="entry name" value="MS_channel_1st"/>
</dbReference>
<dbReference type="Pfam" id="PF05552">
    <property type="entry name" value="MS_channel_1st_1"/>
    <property type="match status" value="1"/>
</dbReference>
<dbReference type="Pfam" id="PF21088">
    <property type="entry name" value="MS_channel_1st"/>
    <property type="match status" value="1"/>
</dbReference>
<dbReference type="Gene3D" id="1.10.287.1260">
    <property type="match status" value="1"/>
</dbReference>
<dbReference type="RefSeq" id="WP_091548709.1">
    <property type="nucleotide sequence ID" value="NZ_FONY01000035.1"/>
</dbReference>
<dbReference type="SUPFAM" id="SSF82689">
    <property type="entry name" value="Mechanosensitive channel protein MscS (YggB), C-terminal domain"/>
    <property type="match status" value="1"/>
</dbReference>
<dbReference type="PANTHER" id="PTHR30221:SF1">
    <property type="entry name" value="SMALL-CONDUCTANCE MECHANOSENSITIVE CHANNEL"/>
    <property type="match status" value="1"/>
</dbReference>
<feature type="transmembrane region" description="Helical" evidence="7">
    <location>
        <begin position="17"/>
        <end position="38"/>
    </location>
</feature>
<dbReference type="InterPro" id="IPR010920">
    <property type="entry name" value="LSM_dom_sf"/>
</dbReference>
<proteinExistence type="inferred from homology"/>
<dbReference type="PROSITE" id="PS01246">
    <property type="entry name" value="UPF0003"/>
    <property type="match status" value="1"/>
</dbReference>
<evidence type="ECO:0000256" key="4">
    <source>
        <dbReference type="ARBA" id="ARBA00022692"/>
    </source>
</evidence>
<dbReference type="InterPro" id="IPR011014">
    <property type="entry name" value="MscS_channel_TM-2"/>
</dbReference>
<evidence type="ECO:0000256" key="6">
    <source>
        <dbReference type="ARBA" id="ARBA00023136"/>
    </source>
</evidence>
<dbReference type="Gene3D" id="2.30.30.60">
    <property type="match status" value="1"/>
</dbReference>
<dbReference type="InterPro" id="IPR006685">
    <property type="entry name" value="MscS_channel_2nd"/>
</dbReference>